<dbReference type="EMBL" id="CM001436">
    <property type="protein sequence ID" value="EHQ35232.1"/>
    <property type="molecule type" value="Genomic_DNA"/>
</dbReference>
<evidence type="ECO:0000313" key="2">
    <source>
        <dbReference type="Proteomes" id="UP000005741"/>
    </source>
</evidence>
<protein>
    <submittedName>
        <fullName evidence="1">Uncharacterized protein</fullName>
    </submittedName>
</protein>
<dbReference type="OrthoDB" id="112432at2157"/>
<accession>H1Z025</accession>
<dbReference type="Proteomes" id="UP000005741">
    <property type="component" value="Chromosome"/>
</dbReference>
<reference evidence="1 2" key="1">
    <citation type="submission" date="2011-10" db="EMBL/GenBank/DDBJ databases">
        <title>The Improved High-Quality Draft genome of Methanoplanus limicola DSM 2279.</title>
        <authorList>
            <consortium name="US DOE Joint Genome Institute (JGI-PGF)"/>
            <person name="Lucas S."/>
            <person name="Copeland A."/>
            <person name="Lapidus A."/>
            <person name="Glavina del Rio T."/>
            <person name="Dalin E."/>
            <person name="Tice H."/>
            <person name="Bruce D."/>
            <person name="Goodwin L."/>
            <person name="Pitluck S."/>
            <person name="Peters L."/>
            <person name="Mikhailova N."/>
            <person name="Lu M."/>
            <person name="Kyrpides N."/>
            <person name="Mavromatis K."/>
            <person name="Ivanova N."/>
            <person name="Markowitz V."/>
            <person name="Cheng J.-F."/>
            <person name="Hugenholtz P."/>
            <person name="Woyke T."/>
            <person name="Wu D."/>
            <person name="Wirth R."/>
            <person name="Brambilla E.-M."/>
            <person name="Klenk H.-P."/>
            <person name="Eisen J.A."/>
        </authorList>
    </citation>
    <scope>NUCLEOTIDE SEQUENCE [LARGE SCALE GENOMIC DNA]</scope>
    <source>
        <strain evidence="1 2">DSM 2279</strain>
    </source>
</reference>
<dbReference type="InParanoid" id="H1Z025"/>
<dbReference type="AlphaFoldDB" id="H1Z025"/>
<gene>
    <name evidence="1" type="ORF">Metlim_1121</name>
</gene>
<evidence type="ECO:0000313" key="1">
    <source>
        <dbReference type="EMBL" id="EHQ35232.1"/>
    </source>
</evidence>
<sequence>MIDPILCEGINDGWFLQELITRDYQKEPLLYDNKISEFLRAVQSSSSYYKERYPCLILSDNGHQLMDKYLPQTIRDLFGKTNAGNTTFIVLKDNDGSPDEMLMRQYLAKTKRILPAKNLKKADISLDRNTQNLLITSTEDNSYSFTFSFIFVSGSLESEIVSRYSDKYRPNKTESKRLKGMDPHKALEYIAAVNEKFKNREEVIRTSVNENWFSDERWFQDLCVKIREIPPL</sequence>
<keyword evidence="2" id="KW-1185">Reference proteome</keyword>
<name>H1Z025_9EURY</name>
<organism evidence="1 2">
    <name type="scientific">Methanoplanus limicola DSM 2279</name>
    <dbReference type="NCBI Taxonomy" id="937775"/>
    <lineage>
        <taxon>Archaea</taxon>
        <taxon>Methanobacteriati</taxon>
        <taxon>Methanobacteriota</taxon>
        <taxon>Stenosarchaea group</taxon>
        <taxon>Methanomicrobia</taxon>
        <taxon>Methanomicrobiales</taxon>
        <taxon>Methanomicrobiaceae</taxon>
        <taxon>Methanoplanus</taxon>
    </lineage>
</organism>
<dbReference type="HOGENOM" id="CLU_1192635_0_0_2"/>
<proteinExistence type="predicted"/>
<dbReference type="RefSeq" id="WP_004076975.1">
    <property type="nucleotide sequence ID" value="NZ_CM001436.1"/>
</dbReference>
<dbReference type="STRING" id="937775.Metlim_1121"/>